<accession>A0A167KGC4</accession>
<gene>
    <name evidence="1" type="ORF">CALVIDRAFT_565372</name>
</gene>
<dbReference type="EMBL" id="KV417293">
    <property type="protein sequence ID" value="KZO94623.1"/>
    <property type="molecule type" value="Genomic_DNA"/>
</dbReference>
<dbReference type="OrthoDB" id="3365698at2759"/>
<keyword evidence="2" id="KW-1185">Reference proteome</keyword>
<proteinExistence type="predicted"/>
<sequence>MLSTNAAPTNGGFPRVHICDVPIHKLNADVLLHVFTICRDIEPVSVWCISRTSSRWRKLTLEHSVLWTLVTVDQPTIRFLGSTHPLAWLRTWLSRSYADQELDIAVDLHDVGMWRDCIRPTAEDMDNVLLELCYSAYRWGSFTYRLGRQYTWASPGDWDFRALIAVLENMKSLPLLRTIYLWEEEGFLDSALQITPGLLYQELQPKATPQLRRVSLGTLPHSRKSGTDTCNVDHLSYQVRQYTVPRDVLSLLRTYNSTRILQLSGWSGVVESGHDGAVTLDNLHELQVVPNAFMADVLSAVDMPCLTRLTLDGRLIPYNEEVMSQTAWDPDGKSRYSTSFLDVLSLRPHTLFLTCLVLYLPLQSVPWSSMANFETLETVTIVKTERDTFWSNCPSNLSMLYEMKKPGDIGSRWCLPQLHTLTLQATAGGKSEKSALPAASGWHRWQDEAKALFWPRWLAAKENNTTLVYLGISVIATGIKIELRQTED</sequence>
<organism evidence="1 2">
    <name type="scientific">Calocera viscosa (strain TUFC12733)</name>
    <dbReference type="NCBI Taxonomy" id="1330018"/>
    <lineage>
        <taxon>Eukaryota</taxon>
        <taxon>Fungi</taxon>
        <taxon>Dikarya</taxon>
        <taxon>Basidiomycota</taxon>
        <taxon>Agaricomycotina</taxon>
        <taxon>Dacrymycetes</taxon>
        <taxon>Dacrymycetales</taxon>
        <taxon>Dacrymycetaceae</taxon>
        <taxon>Calocera</taxon>
    </lineage>
</organism>
<evidence type="ECO:0000313" key="1">
    <source>
        <dbReference type="EMBL" id="KZO94623.1"/>
    </source>
</evidence>
<evidence type="ECO:0000313" key="2">
    <source>
        <dbReference type="Proteomes" id="UP000076738"/>
    </source>
</evidence>
<dbReference type="AlphaFoldDB" id="A0A167KGC4"/>
<protein>
    <recommendedName>
        <fullName evidence="3">F-box domain-containing protein</fullName>
    </recommendedName>
</protein>
<dbReference type="Proteomes" id="UP000076738">
    <property type="component" value="Unassembled WGS sequence"/>
</dbReference>
<reference evidence="1 2" key="1">
    <citation type="journal article" date="2016" name="Mol. Biol. Evol.">
        <title>Comparative Genomics of Early-Diverging Mushroom-Forming Fungi Provides Insights into the Origins of Lignocellulose Decay Capabilities.</title>
        <authorList>
            <person name="Nagy L.G."/>
            <person name="Riley R."/>
            <person name="Tritt A."/>
            <person name="Adam C."/>
            <person name="Daum C."/>
            <person name="Floudas D."/>
            <person name="Sun H."/>
            <person name="Yadav J.S."/>
            <person name="Pangilinan J."/>
            <person name="Larsson K.H."/>
            <person name="Matsuura K."/>
            <person name="Barry K."/>
            <person name="Labutti K."/>
            <person name="Kuo R."/>
            <person name="Ohm R.A."/>
            <person name="Bhattacharya S.S."/>
            <person name="Shirouzu T."/>
            <person name="Yoshinaga Y."/>
            <person name="Martin F.M."/>
            <person name="Grigoriev I.V."/>
            <person name="Hibbett D.S."/>
        </authorList>
    </citation>
    <scope>NUCLEOTIDE SEQUENCE [LARGE SCALE GENOMIC DNA]</scope>
    <source>
        <strain evidence="1 2">TUFC12733</strain>
    </source>
</reference>
<name>A0A167KGC4_CALVF</name>
<evidence type="ECO:0008006" key="3">
    <source>
        <dbReference type="Google" id="ProtNLM"/>
    </source>
</evidence>